<evidence type="ECO:0000313" key="2">
    <source>
        <dbReference type="Proteomes" id="UP000242222"/>
    </source>
</evidence>
<accession>A0A1I4UR92</accession>
<proteinExistence type="predicted"/>
<organism evidence="1 2">
    <name type="scientific">Izhakiella capsodis</name>
    <dbReference type="NCBI Taxonomy" id="1367852"/>
    <lineage>
        <taxon>Bacteria</taxon>
        <taxon>Pseudomonadati</taxon>
        <taxon>Pseudomonadota</taxon>
        <taxon>Gammaproteobacteria</taxon>
        <taxon>Enterobacterales</taxon>
        <taxon>Erwiniaceae</taxon>
        <taxon>Izhakiella</taxon>
    </lineage>
</organism>
<keyword evidence="2" id="KW-1185">Reference proteome</keyword>
<gene>
    <name evidence="1" type="ORF">SAMN05216516_101267</name>
</gene>
<dbReference type="Proteomes" id="UP000242222">
    <property type="component" value="Unassembled WGS sequence"/>
</dbReference>
<evidence type="ECO:0000313" key="1">
    <source>
        <dbReference type="EMBL" id="SFM91233.1"/>
    </source>
</evidence>
<dbReference type="EMBL" id="FOVC01000001">
    <property type="protein sequence ID" value="SFM91233.1"/>
    <property type="molecule type" value="Genomic_DNA"/>
</dbReference>
<name>A0A1I4UR92_9GAMM</name>
<reference evidence="2" key="1">
    <citation type="submission" date="2016-10" db="EMBL/GenBank/DDBJ databases">
        <authorList>
            <person name="Varghese N."/>
            <person name="Submissions S."/>
        </authorList>
    </citation>
    <scope>NUCLEOTIDE SEQUENCE [LARGE SCALE GENOMIC DNA]</scope>
    <source>
        <strain evidence="2">N6PO6</strain>
    </source>
</reference>
<protein>
    <submittedName>
        <fullName evidence="1">Uncharacterized protein</fullName>
    </submittedName>
</protein>
<dbReference type="AlphaFoldDB" id="A0A1I4UR92"/>
<sequence>MLDHADIRRYVYVYFMNGRLTELGSVQPENDIYCVRSVDWLTPAKNLHGSQRPDPSCVLSALAHL</sequence>